<gene>
    <name evidence="3" type="ORF">BDA99DRAFT_554833</name>
</gene>
<dbReference type="Proteomes" id="UP001209540">
    <property type="component" value="Unassembled WGS sequence"/>
</dbReference>
<evidence type="ECO:0000259" key="2">
    <source>
        <dbReference type="PROSITE" id="PS50102"/>
    </source>
</evidence>
<dbReference type="PROSITE" id="PS50102">
    <property type="entry name" value="RRM"/>
    <property type="match status" value="1"/>
</dbReference>
<dbReference type="AlphaFoldDB" id="A0AAD5KNC3"/>
<organism evidence="3 4">
    <name type="scientific">Phascolomyces articulosus</name>
    <dbReference type="NCBI Taxonomy" id="60185"/>
    <lineage>
        <taxon>Eukaryota</taxon>
        <taxon>Fungi</taxon>
        <taxon>Fungi incertae sedis</taxon>
        <taxon>Mucoromycota</taxon>
        <taxon>Mucoromycotina</taxon>
        <taxon>Mucoromycetes</taxon>
        <taxon>Mucorales</taxon>
        <taxon>Lichtheimiaceae</taxon>
        <taxon>Phascolomyces</taxon>
    </lineage>
</organism>
<dbReference type="GO" id="GO:0003723">
    <property type="term" value="F:RNA binding"/>
    <property type="evidence" value="ECO:0007669"/>
    <property type="project" value="UniProtKB-UniRule"/>
</dbReference>
<comment type="caution">
    <text evidence="3">The sequence shown here is derived from an EMBL/GenBank/DDBJ whole genome shotgun (WGS) entry which is preliminary data.</text>
</comment>
<proteinExistence type="predicted"/>
<keyword evidence="1" id="KW-0694">RNA-binding</keyword>
<reference evidence="3" key="1">
    <citation type="journal article" date="2022" name="IScience">
        <title>Evolution of zygomycete secretomes and the origins of terrestrial fungal ecologies.</title>
        <authorList>
            <person name="Chang Y."/>
            <person name="Wang Y."/>
            <person name="Mondo S."/>
            <person name="Ahrendt S."/>
            <person name="Andreopoulos W."/>
            <person name="Barry K."/>
            <person name="Beard J."/>
            <person name="Benny G.L."/>
            <person name="Blankenship S."/>
            <person name="Bonito G."/>
            <person name="Cuomo C."/>
            <person name="Desiro A."/>
            <person name="Gervers K.A."/>
            <person name="Hundley H."/>
            <person name="Kuo A."/>
            <person name="LaButti K."/>
            <person name="Lang B.F."/>
            <person name="Lipzen A."/>
            <person name="O'Donnell K."/>
            <person name="Pangilinan J."/>
            <person name="Reynolds N."/>
            <person name="Sandor L."/>
            <person name="Smith M.E."/>
            <person name="Tsang A."/>
            <person name="Grigoriev I.V."/>
            <person name="Stajich J.E."/>
            <person name="Spatafora J.W."/>
        </authorList>
    </citation>
    <scope>NUCLEOTIDE SEQUENCE</scope>
    <source>
        <strain evidence="3">RSA 2281</strain>
    </source>
</reference>
<accession>A0AAD5KNC3</accession>
<sequence length="553" mass="63822">MMNYNNQHRHHTNNIIYNSITAHNNNNAFLNQNTGPQGYQPLVNHQFLEKAVCARTYFTKKYGFVEKLSTAAPNNEYDEQQYLLTNDFSFLDTANQYEPPLGCFSYSRIKPSRPFHGSQKVKEYKCKQLDNDYIFGETQQQDKNIPVVHVDTQLRTTTSTLVPLTTVQERWSQLWKQDTSTSYENNLQKNSVLLVSNMPEDNLITNNSKQQQKQGQSTSSSWSKVVGTSSADVNSSQYNNIIQPKPVYSYQKYSVSTLEKAVQECTIKGEKENNHEKKSNQKITVNHQHDNALKLLSNSIAFHVTAVSKFAAVLKQTFYVAQISNIMIDKHTYKTQNVAFIEFESEEEFNSALAMLKTPLLLKGRVILITKSDEETLFRHVFPEWNGLFICEKPTYFVNDSDGQENTVFVPPRLVEKYEYDALLALCKNHKSRYMKKCPTRPFENFISMMVKFPWRHPEIITLMERDHLYEYYKLDIGMLREHMNKPKHPFKDSLMERMVRTVLLCPGISINQIKQILSASKTNCPSDLINYLDESSNSGLSTDNIASDEDGD</sequence>
<name>A0AAD5KNC3_9FUNG</name>
<evidence type="ECO:0000313" key="4">
    <source>
        <dbReference type="Proteomes" id="UP001209540"/>
    </source>
</evidence>
<reference evidence="3" key="2">
    <citation type="submission" date="2023-02" db="EMBL/GenBank/DDBJ databases">
        <authorList>
            <consortium name="DOE Joint Genome Institute"/>
            <person name="Mondo S.J."/>
            <person name="Chang Y."/>
            <person name="Wang Y."/>
            <person name="Ahrendt S."/>
            <person name="Andreopoulos W."/>
            <person name="Barry K."/>
            <person name="Beard J."/>
            <person name="Benny G.L."/>
            <person name="Blankenship S."/>
            <person name="Bonito G."/>
            <person name="Cuomo C."/>
            <person name="Desiro A."/>
            <person name="Gervers K.A."/>
            <person name="Hundley H."/>
            <person name="Kuo A."/>
            <person name="LaButti K."/>
            <person name="Lang B.F."/>
            <person name="Lipzen A."/>
            <person name="O'Donnell K."/>
            <person name="Pangilinan J."/>
            <person name="Reynolds N."/>
            <person name="Sandor L."/>
            <person name="Smith M.W."/>
            <person name="Tsang A."/>
            <person name="Grigoriev I.V."/>
            <person name="Stajich J.E."/>
            <person name="Spatafora J.W."/>
        </authorList>
    </citation>
    <scope>NUCLEOTIDE SEQUENCE</scope>
    <source>
        <strain evidence="3">RSA 2281</strain>
    </source>
</reference>
<feature type="domain" description="RRM" evidence="2">
    <location>
        <begin position="293"/>
        <end position="374"/>
    </location>
</feature>
<dbReference type="InterPro" id="IPR000504">
    <property type="entry name" value="RRM_dom"/>
</dbReference>
<keyword evidence="4" id="KW-1185">Reference proteome</keyword>
<evidence type="ECO:0000313" key="3">
    <source>
        <dbReference type="EMBL" id="KAI9276882.1"/>
    </source>
</evidence>
<evidence type="ECO:0000256" key="1">
    <source>
        <dbReference type="PROSITE-ProRule" id="PRU00176"/>
    </source>
</evidence>
<dbReference type="InterPro" id="IPR035979">
    <property type="entry name" value="RBD_domain_sf"/>
</dbReference>
<dbReference type="EMBL" id="JAIXMP010000002">
    <property type="protein sequence ID" value="KAI9276882.1"/>
    <property type="molecule type" value="Genomic_DNA"/>
</dbReference>
<protein>
    <recommendedName>
        <fullName evidence="2">RRM domain-containing protein</fullName>
    </recommendedName>
</protein>
<dbReference type="SUPFAM" id="SSF54928">
    <property type="entry name" value="RNA-binding domain, RBD"/>
    <property type="match status" value="1"/>
</dbReference>